<feature type="compositionally biased region" description="Low complexity" evidence="6">
    <location>
        <begin position="538"/>
        <end position="557"/>
    </location>
</feature>
<dbReference type="WBParaSite" id="TREG1_124470.1">
    <property type="protein sequence ID" value="TREG1_124470.1"/>
    <property type="gene ID" value="TREG1_124470"/>
</dbReference>
<feature type="compositionally biased region" description="Polar residues" evidence="6">
    <location>
        <begin position="1253"/>
        <end position="1275"/>
    </location>
</feature>
<evidence type="ECO:0000259" key="7">
    <source>
        <dbReference type="PROSITE" id="PS50061"/>
    </source>
</evidence>
<feature type="compositionally biased region" description="Low complexity" evidence="6">
    <location>
        <begin position="78"/>
        <end position="92"/>
    </location>
</feature>
<dbReference type="InterPro" id="IPR000418">
    <property type="entry name" value="Ets_dom"/>
</dbReference>
<feature type="compositionally biased region" description="Low complexity" evidence="6">
    <location>
        <begin position="1348"/>
        <end position="1362"/>
    </location>
</feature>
<dbReference type="PROSITE" id="PS50061">
    <property type="entry name" value="ETS_DOMAIN_3"/>
    <property type="match status" value="1"/>
</dbReference>
<accession>A0AA85IV68</accession>
<evidence type="ECO:0000313" key="9">
    <source>
        <dbReference type="WBParaSite" id="TREG1_124470.1"/>
    </source>
</evidence>
<keyword evidence="4 5" id="KW-0539">Nucleus</keyword>
<dbReference type="FunFam" id="1.10.10.10:FF:000343">
    <property type="entry name" value="Ets at 65A, isoform C"/>
    <property type="match status" value="1"/>
</dbReference>
<protein>
    <recommendedName>
        <fullName evidence="7">ETS domain-containing protein</fullName>
    </recommendedName>
</protein>
<dbReference type="Pfam" id="PF00178">
    <property type="entry name" value="Ets"/>
    <property type="match status" value="1"/>
</dbReference>
<feature type="region of interest" description="Disordered" evidence="6">
    <location>
        <begin position="453"/>
        <end position="500"/>
    </location>
</feature>
<evidence type="ECO:0000256" key="3">
    <source>
        <dbReference type="ARBA" id="ARBA00023125"/>
    </source>
</evidence>
<feature type="region of interest" description="Disordered" evidence="6">
    <location>
        <begin position="513"/>
        <end position="595"/>
    </location>
</feature>
<evidence type="ECO:0000256" key="4">
    <source>
        <dbReference type="ARBA" id="ARBA00023242"/>
    </source>
</evidence>
<feature type="region of interest" description="Disordered" evidence="6">
    <location>
        <begin position="1253"/>
        <end position="1293"/>
    </location>
</feature>
<comment type="similarity">
    <text evidence="2 5">Belongs to the ETS family.</text>
</comment>
<feature type="compositionally biased region" description="Polar residues" evidence="6">
    <location>
        <begin position="1129"/>
        <end position="1145"/>
    </location>
</feature>
<proteinExistence type="inferred from homology"/>
<feature type="region of interest" description="Disordered" evidence="6">
    <location>
        <begin position="880"/>
        <end position="927"/>
    </location>
</feature>
<feature type="compositionally biased region" description="Polar residues" evidence="6">
    <location>
        <begin position="558"/>
        <end position="594"/>
    </location>
</feature>
<name>A0AA85IV68_TRIRE</name>
<feature type="region of interest" description="Disordered" evidence="6">
    <location>
        <begin position="965"/>
        <end position="1015"/>
    </location>
</feature>
<dbReference type="PRINTS" id="PR00454">
    <property type="entry name" value="ETSDOMAIN"/>
</dbReference>
<dbReference type="SUPFAM" id="SSF46785">
    <property type="entry name" value="Winged helix' DNA-binding domain"/>
    <property type="match status" value="1"/>
</dbReference>
<feature type="compositionally biased region" description="Pro residues" evidence="6">
    <location>
        <begin position="52"/>
        <end position="70"/>
    </location>
</feature>
<reference evidence="8" key="1">
    <citation type="submission" date="2022-06" db="EMBL/GenBank/DDBJ databases">
        <authorList>
            <person name="Berger JAMES D."/>
            <person name="Berger JAMES D."/>
        </authorList>
    </citation>
    <scope>NUCLEOTIDE SEQUENCE [LARGE SCALE GENOMIC DNA]</scope>
</reference>
<evidence type="ECO:0000256" key="5">
    <source>
        <dbReference type="RuleBase" id="RU004019"/>
    </source>
</evidence>
<feature type="region of interest" description="Disordered" evidence="6">
    <location>
        <begin position="202"/>
        <end position="233"/>
    </location>
</feature>
<feature type="compositionally biased region" description="Low complexity" evidence="6">
    <location>
        <begin position="205"/>
        <end position="231"/>
    </location>
</feature>
<keyword evidence="8" id="KW-1185">Reference proteome</keyword>
<feature type="compositionally biased region" description="Low complexity" evidence="6">
    <location>
        <begin position="1276"/>
        <end position="1292"/>
    </location>
</feature>
<keyword evidence="3 5" id="KW-0238">DNA-binding</keyword>
<dbReference type="InterPro" id="IPR046328">
    <property type="entry name" value="ETS_fam"/>
</dbReference>
<dbReference type="PROSITE" id="PS00345">
    <property type="entry name" value="ETS_DOMAIN_1"/>
    <property type="match status" value="1"/>
</dbReference>
<dbReference type="GO" id="GO:0043565">
    <property type="term" value="F:sequence-specific DNA binding"/>
    <property type="evidence" value="ECO:0007669"/>
    <property type="project" value="InterPro"/>
</dbReference>
<dbReference type="PROSITE" id="PS00346">
    <property type="entry name" value="ETS_DOMAIN_2"/>
    <property type="match status" value="1"/>
</dbReference>
<dbReference type="SMART" id="SM00413">
    <property type="entry name" value="ETS"/>
    <property type="match status" value="1"/>
</dbReference>
<dbReference type="PANTHER" id="PTHR11849:SF304">
    <property type="entry name" value="DNA-BINDING PROTEIN D-ETS-3"/>
    <property type="match status" value="1"/>
</dbReference>
<evidence type="ECO:0000256" key="1">
    <source>
        <dbReference type="ARBA" id="ARBA00004123"/>
    </source>
</evidence>
<comment type="subcellular location">
    <subcellularLocation>
        <location evidence="1 5">Nucleus</location>
    </subcellularLocation>
</comment>
<reference evidence="9" key="2">
    <citation type="submission" date="2023-11" db="UniProtKB">
        <authorList>
            <consortium name="WormBaseParasite"/>
        </authorList>
    </citation>
    <scope>IDENTIFICATION</scope>
</reference>
<sequence>MNISDAQLFYTRQSTNWPMMFPFNSGTTDLYEKPRSVGSNSLHSHQLQSSSSPPPAPIPSISHPLPPPPPHHQHQHSQEPQQQQQQQQLQSLQPDTNALHEFMNYGLLPFSSNHVSQYNTTNNNNNNSSNSSINISNQIDGFYIPSCIAAAQSETHSTLTSDSHLPLTTEASNSMFHGILPNSTTERLTDISPSYKDMLLSHHMNNNTSTNNNNPNIGNSNNNNNNSVNGSDLSKSFQHLDPWTWMNMNHSMNYPVTLSKSISSSTDLSSSSSPLTSISSLSSLDNPGVITTSELGNKSQRLSVITNTNSTTAMTAGVKTTSKCDEISSMSSLMGMSSPKKYSKGFLSLHRSQQQQQHQQQQQQLLLQQPQKFEDFLPTGLFNEHQAYKMSQNECINKHNSTTITTNNNNNHHGEETTQESQGNLIHNNSISSGFRLPPINLTNTNVYSSQTMKSNDDIKTSASSGVYDRVTGGYRSENRSNHGNSRSSSHRSNRVYTSNNDYDQIYKSRLSNNQQHQQMSDTKELHSLTKRKRSSLNNNNNNNSANNNVNNNGGNSITSIHDNTNNNKSITGPNSNSTFPLSSHQTSPNTISQKGDIFKNNFELSSIFTPYGNTTSNSLDITHHLGKSHFTELLQHNENDHLSKGSNMRLTNNNSHMNTNNDSELIAKYGPKFIKTPVDNEISLPVHMNDYDYTNLSFYTKHANSSLPTNQWRPQCSGQIQLWQFLLELLSDSKNLACITWEGTNGEFKLVDPDEVARRWGERKSKPNMNYDKLSRALRYYYDKNIMSKINGKRYAYKFDFTGLAQAMQPPTCGNSSGSETMNANSQMLSSLLLPSVCHGLGIMNSPSQANLNYPLTSNAGTHYSNLLMSTQLSQTSPHLDITTNSASSNNNNISGNNNTGANNISNSNNSGTSTNSERNDFGSSFNTRSLINNAINPAPSDLFPYPTNPSSYFNTPYSCSSPPYNPRLGTGPIDFRSSHHHHEQQQQQQQQQHSVTTASNASGANNNNSSSLRSDYSLDSFDYGNFVSNKPTGMPYSFSNGLYTQEVLHSARMAAAAACCLISPVNHNTSTSHSVPSALNSNCLPDGESDTIAVGSVGRHGDDESINNRLNMTMTTMMNTDNLLTGNRYSHNDFNSPSNLHRSSQQHQEQDTHHHHHHHQHNQHQDQHSLQFDQEKLTHLSTTFNDIQHKALLRKSLNLSQEQQFPMTDEYTSDEVIRKHKLNNESIHHNSSPSNSLSVSSVFTAVTTNMNQTSHNNSDNNEANRSILTNPVNSSLTTSSPSSSSPSSSSFASIDHNNNINLNSNYASRSINSLMDTSNLMIGSCFPMMNQTSTTINGHQTNSWFPPSTSTSAGITTTTPSRKKEEGEADEQSVTPDY</sequence>
<feature type="compositionally biased region" description="Low complexity" evidence="6">
    <location>
        <begin position="41"/>
        <end position="51"/>
    </location>
</feature>
<evidence type="ECO:0000256" key="6">
    <source>
        <dbReference type="SAM" id="MobiDB-lite"/>
    </source>
</evidence>
<feature type="compositionally biased region" description="Low complexity" evidence="6">
    <location>
        <begin position="883"/>
        <end position="918"/>
    </location>
</feature>
<evidence type="ECO:0000256" key="2">
    <source>
        <dbReference type="ARBA" id="ARBA00005562"/>
    </source>
</evidence>
<dbReference type="GO" id="GO:0030154">
    <property type="term" value="P:cell differentiation"/>
    <property type="evidence" value="ECO:0007669"/>
    <property type="project" value="TreeGrafter"/>
</dbReference>
<feature type="compositionally biased region" description="Basic residues" evidence="6">
    <location>
        <begin position="1155"/>
        <end position="1164"/>
    </location>
</feature>
<feature type="region of interest" description="Disordered" evidence="6">
    <location>
        <begin position="1339"/>
        <end position="1380"/>
    </location>
</feature>
<dbReference type="InterPro" id="IPR036390">
    <property type="entry name" value="WH_DNA-bd_sf"/>
</dbReference>
<feature type="compositionally biased region" description="Low complexity" evidence="6">
    <location>
        <begin position="987"/>
        <end position="1013"/>
    </location>
</feature>
<dbReference type="GO" id="GO:0005634">
    <property type="term" value="C:nucleus"/>
    <property type="evidence" value="ECO:0007669"/>
    <property type="project" value="UniProtKB-SubCell"/>
</dbReference>
<dbReference type="InterPro" id="IPR036388">
    <property type="entry name" value="WH-like_DNA-bd_sf"/>
</dbReference>
<dbReference type="GO" id="GO:0000981">
    <property type="term" value="F:DNA-binding transcription factor activity, RNA polymerase II-specific"/>
    <property type="evidence" value="ECO:0007669"/>
    <property type="project" value="TreeGrafter"/>
</dbReference>
<dbReference type="Gene3D" id="1.10.10.10">
    <property type="entry name" value="Winged helix-like DNA-binding domain superfamily/Winged helix DNA-binding domain"/>
    <property type="match status" value="1"/>
</dbReference>
<organism evidence="8 9">
    <name type="scientific">Trichobilharzia regenti</name>
    <name type="common">Nasal bird schistosome</name>
    <dbReference type="NCBI Taxonomy" id="157069"/>
    <lineage>
        <taxon>Eukaryota</taxon>
        <taxon>Metazoa</taxon>
        <taxon>Spiralia</taxon>
        <taxon>Lophotrochozoa</taxon>
        <taxon>Platyhelminthes</taxon>
        <taxon>Trematoda</taxon>
        <taxon>Digenea</taxon>
        <taxon>Strigeidida</taxon>
        <taxon>Schistosomatoidea</taxon>
        <taxon>Schistosomatidae</taxon>
        <taxon>Trichobilharzia</taxon>
    </lineage>
</organism>
<feature type="region of interest" description="Disordered" evidence="6">
    <location>
        <begin position="1125"/>
        <end position="1171"/>
    </location>
</feature>
<feature type="region of interest" description="Disordered" evidence="6">
    <location>
        <begin position="400"/>
        <end position="437"/>
    </location>
</feature>
<evidence type="ECO:0000313" key="8">
    <source>
        <dbReference type="Proteomes" id="UP000050795"/>
    </source>
</evidence>
<dbReference type="PANTHER" id="PTHR11849">
    <property type="entry name" value="ETS"/>
    <property type="match status" value="1"/>
</dbReference>
<dbReference type="Proteomes" id="UP000050795">
    <property type="component" value="Unassembled WGS sequence"/>
</dbReference>
<feature type="compositionally biased region" description="Polar residues" evidence="6">
    <location>
        <begin position="421"/>
        <end position="433"/>
    </location>
</feature>
<feature type="domain" description="ETS" evidence="7">
    <location>
        <begin position="721"/>
        <end position="801"/>
    </location>
</feature>
<feature type="region of interest" description="Disordered" evidence="6">
    <location>
        <begin position="32"/>
        <end position="92"/>
    </location>
</feature>
<feature type="compositionally biased region" description="Low complexity" evidence="6">
    <location>
        <begin position="400"/>
        <end position="411"/>
    </location>
</feature>